<dbReference type="AlphaFoldDB" id="A0A1C3H6K2"/>
<evidence type="ECO:0000256" key="1">
    <source>
        <dbReference type="SAM" id="Phobius"/>
    </source>
</evidence>
<keyword evidence="1" id="KW-0472">Membrane</keyword>
<keyword evidence="1" id="KW-0812">Transmembrane</keyword>
<dbReference type="Proteomes" id="UP000190837">
    <property type="component" value="Unassembled WGS sequence"/>
</dbReference>
<keyword evidence="1" id="KW-1133">Transmembrane helix</keyword>
<dbReference type="Pfam" id="PF11391">
    <property type="entry name" value="DUF2798"/>
    <property type="match status" value="1"/>
</dbReference>
<evidence type="ECO:0000313" key="2">
    <source>
        <dbReference type="EMBL" id="SAM70266.1"/>
    </source>
</evidence>
<organism evidence="2 3">
    <name type="scientific">Cardiobacterium hominis</name>
    <dbReference type="NCBI Taxonomy" id="2718"/>
    <lineage>
        <taxon>Bacteria</taxon>
        <taxon>Pseudomonadati</taxon>
        <taxon>Pseudomonadota</taxon>
        <taxon>Gammaproteobacteria</taxon>
        <taxon>Cardiobacteriales</taxon>
        <taxon>Cardiobacteriaceae</taxon>
        <taxon>Cardiobacterium</taxon>
    </lineage>
</organism>
<gene>
    <name evidence="2" type="ORF">CHUV0807_2172</name>
</gene>
<proteinExistence type="predicted"/>
<evidence type="ECO:0008006" key="4">
    <source>
        <dbReference type="Google" id="ProtNLM"/>
    </source>
</evidence>
<protein>
    <recommendedName>
        <fullName evidence="4">DUF2798 domain-containing protein</fullName>
    </recommendedName>
</protein>
<feature type="transmembrane region" description="Helical" evidence="1">
    <location>
        <begin position="12"/>
        <end position="33"/>
    </location>
</feature>
<accession>A0A1C3H6K2</accession>
<dbReference type="RefSeq" id="WP_048716645.1">
    <property type="nucleotide sequence ID" value="NZ_CALFOW010000065.1"/>
</dbReference>
<dbReference type="EMBL" id="FKLO01000073">
    <property type="protein sequence ID" value="SAM70266.1"/>
    <property type="molecule type" value="Genomic_DNA"/>
</dbReference>
<evidence type="ECO:0000313" key="3">
    <source>
        <dbReference type="Proteomes" id="UP000190837"/>
    </source>
</evidence>
<dbReference type="InterPro" id="IPR021529">
    <property type="entry name" value="DUF2798"/>
</dbReference>
<name>A0A1C3H6K2_9GAMM</name>
<sequence>MRKIPKKYASLVFTFYATMMMAFIMSAVLVALNTGIDSGWFARTLRAYVIAWPIAFFSLLCVRPLVVKLVDWTLEL</sequence>
<reference evidence="3" key="1">
    <citation type="submission" date="2016-04" db="EMBL/GenBank/DDBJ databases">
        <authorList>
            <person name="Tagini F."/>
        </authorList>
    </citation>
    <scope>NUCLEOTIDE SEQUENCE [LARGE SCALE GENOMIC DNA]</scope>
    <source>
        <strain evidence="3">CHUV0807</strain>
    </source>
</reference>
<feature type="transmembrane region" description="Helical" evidence="1">
    <location>
        <begin position="45"/>
        <end position="66"/>
    </location>
</feature>